<gene>
    <name evidence="1" type="ORF">CEUR00632_LOCUS10940</name>
</gene>
<reference evidence="1" key="1">
    <citation type="submission" date="2021-01" db="EMBL/GenBank/DDBJ databases">
        <authorList>
            <person name="Corre E."/>
            <person name="Pelletier E."/>
            <person name="Niang G."/>
            <person name="Scheremetjew M."/>
            <person name="Finn R."/>
            <person name="Kale V."/>
            <person name="Holt S."/>
            <person name="Cochrane G."/>
            <person name="Meng A."/>
            <person name="Brown T."/>
            <person name="Cohen L."/>
        </authorList>
    </citation>
    <scope>NUCLEOTIDE SEQUENCE</scope>
    <source>
        <strain evidence="1">CCMP219</strain>
    </source>
</reference>
<name>A0A7R9VEA8_9CHLO</name>
<protein>
    <submittedName>
        <fullName evidence="1">Uncharacterized protein</fullName>
    </submittedName>
</protein>
<evidence type="ECO:0000313" key="1">
    <source>
        <dbReference type="EMBL" id="CAD8291412.1"/>
    </source>
</evidence>
<dbReference type="AlphaFoldDB" id="A0A7R9VEA8"/>
<sequence>MLDGLVCCGGTTGKSQMCGSAPPWLPLSFLLRGVTGRAAEAPLPLLMRAATALDCVAPWLLLLRGRLPCAALGAFGLAGQLPLPSDAPNARRGDHSGACSVRATRVGVHSRGLLASAGTFQWHFDRRCGDEFHASRPDPARVPQPRLPCIDGLSGGAAAVAAAAAWGSPAPSRMPCARVAVLRGGCPQGASPAALSGRVVSARLLG</sequence>
<proteinExistence type="predicted"/>
<dbReference type="EMBL" id="HBEC01023997">
    <property type="protein sequence ID" value="CAD8291412.1"/>
    <property type="molecule type" value="Transcribed_RNA"/>
</dbReference>
<accession>A0A7R9VEA8</accession>
<organism evidence="1">
    <name type="scientific">Chlamydomonas euryale</name>
    <dbReference type="NCBI Taxonomy" id="1486919"/>
    <lineage>
        <taxon>Eukaryota</taxon>
        <taxon>Viridiplantae</taxon>
        <taxon>Chlorophyta</taxon>
        <taxon>core chlorophytes</taxon>
        <taxon>Chlorophyceae</taxon>
        <taxon>CS clade</taxon>
        <taxon>Chlamydomonadales</taxon>
        <taxon>Chlamydomonadaceae</taxon>
        <taxon>Chlamydomonas</taxon>
    </lineage>
</organism>